<dbReference type="AlphaFoldDB" id="A0A388TJK1"/>
<organism evidence="3 4">
    <name type="scientific">Candidatus Termititenax persephonae</name>
    <dbReference type="NCBI Taxonomy" id="2218525"/>
    <lineage>
        <taxon>Bacteria</taxon>
        <taxon>Bacillati</taxon>
        <taxon>Candidatus Margulisiibacteriota</taxon>
        <taxon>Candidatus Termititenacia</taxon>
        <taxon>Candidatus Termititenacales</taxon>
        <taxon>Candidatus Termititenacaceae</taxon>
        <taxon>Candidatus Termititenax</taxon>
    </lineage>
</organism>
<comment type="caution">
    <text evidence="3">The sequence shown here is derived from an EMBL/GenBank/DDBJ whole genome shotgun (WGS) entry which is preliminary data.</text>
</comment>
<proteinExistence type="predicted"/>
<feature type="domain" description="YhcG N-terminal" evidence="2">
    <location>
        <begin position="1"/>
        <end position="83"/>
    </location>
</feature>
<dbReference type="Pfam" id="PF17761">
    <property type="entry name" value="DUF1016_N"/>
    <property type="match status" value="1"/>
</dbReference>
<dbReference type="InterPro" id="IPR009362">
    <property type="entry name" value="YhcG_C"/>
</dbReference>
<evidence type="ECO:0000313" key="3">
    <source>
        <dbReference type="EMBL" id="GBR77212.1"/>
    </source>
</evidence>
<protein>
    <submittedName>
        <fullName evidence="3">Protein DUF1016</fullName>
    </submittedName>
</protein>
<evidence type="ECO:0000313" key="4">
    <source>
        <dbReference type="Proteomes" id="UP000275925"/>
    </source>
</evidence>
<sequence>ELTKGFGKGFSSANLRNFRQFYLTYQNDRFATQCVANLTWSHNRLIMRVPDATARNYYLKEAAEQQWSVRTLERNINTHYYQRLISSGKKNAPTADKHKEQYQIEDFIKDPYIYEFLNVSEPLNATEKDIETALINNLQKFLLELGKGFSFIGRQVRISTETTHFYIDLVFYNYILKCFVLFDLKTDKLQHQDIGQMDMYVRLFDELKRGKDDKPTIGIVLCANKDETIVKYSVLQKNKRLFAAKYLPYLPTERELAKVIEQQKRAFLLQSKKR</sequence>
<reference evidence="3 4" key="1">
    <citation type="journal article" date="2019" name="ISME J.">
        <title>Genome analyses of uncultured TG2/ZB3 bacteria in 'Margulisbacteria' specifically attached to ectosymbiotic spirochetes of protists in the termite gut.</title>
        <authorList>
            <person name="Utami Y.D."/>
            <person name="Kuwahara H."/>
            <person name="Igai K."/>
            <person name="Murakami T."/>
            <person name="Sugaya K."/>
            <person name="Morikawa T."/>
            <person name="Nagura Y."/>
            <person name="Yuki M."/>
            <person name="Deevong P."/>
            <person name="Inoue T."/>
            <person name="Kihara K."/>
            <person name="Lo N."/>
            <person name="Yamada A."/>
            <person name="Ohkuma M."/>
            <person name="Hongoh Y."/>
        </authorList>
    </citation>
    <scope>NUCLEOTIDE SEQUENCE [LARGE SCALE GENOMIC DNA]</scope>
    <source>
        <strain evidence="3">NkOx7-02</strain>
    </source>
</reference>
<dbReference type="EMBL" id="BGZO01000142">
    <property type="protein sequence ID" value="GBR77212.1"/>
    <property type="molecule type" value="Genomic_DNA"/>
</dbReference>
<dbReference type="GO" id="GO:0003676">
    <property type="term" value="F:nucleic acid binding"/>
    <property type="evidence" value="ECO:0007669"/>
    <property type="project" value="InterPro"/>
</dbReference>
<evidence type="ECO:0000259" key="1">
    <source>
        <dbReference type="Pfam" id="PF06250"/>
    </source>
</evidence>
<feature type="domain" description="YhcG PDDEXK nuclease" evidence="1">
    <location>
        <begin position="106"/>
        <end position="255"/>
    </location>
</feature>
<dbReference type="Pfam" id="PF06250">
    <property type="entry name" value="YhcG_C"/>
    <property type="match status" value="1"/>
</dbReference>
<accession>A0A388TJK1</accession>
<dbReference type="Gene3D" id="3.40.1350.10">
    <property type="match status" value="1"/>
</dbReference>
<feature type="non-terminal residue" evidence="3">
    <location>
        <position position="1"/>
    </location>
</feature>
<dbReference type="InterPro" id="IPR011856">
    <property type="entry name" value="tRNA_endonuc-like_dom_sf"/>
</dbReference>
<dbReference type="PANTHER" id="PTHR30547:SF5">
    <property type="entry name" value="NUCLEASE YHCG-RELATED"/>
    <property type="match status" value="1"/>
</dbReference>
<dbReference type="InterPro" id="IPR053148">
    <property type="entry name" value="PD-DEXK-like_domain"/>
</dbReference>
<dbReference type="Proteomes" id="UP000275925">
    <property type="component" value="Unassembled WGS sequence"/>
</dbReference>
<dbReference type="InterPro" id="IPR041527">
    <property type="entry name" value="YhcG_N"/>
</dbReference>
<evidence type="ECO:0000259" key="2">
    <source>
        <dbReference type="Pfam" id="PF17761"/>
    </source>
</evidence>
<gene>
    <name evidence="3" type="ORF">NO2_1633</name>
</gene>
<keyword evidence="4" id="KW-1185">Reference proteome</keyword>
<name>A0A388TJK1_9BACT</name>
<dbReference type="PANTHER" id="PTHR30547">
    <property type="entry name" value="UNCHARACTERIZED PROTEIN YHCG-RELATED"/>
    <property type="match status" value="1"/>
</dbReference>